<dbReference type="Proteomes" id="UP000224634">
    <property type="component" value="Unassembled WGS sequence"/>
</dbReference>
<keyword evidence="6" id="KW-1185">Reference proteome</keyword>
<comment type="caution">
    <text evidence="5">The sequence shown here is derived from an EMBL/GenBank/DDBJ whole genome shotgun (WGS) entry which is preliminary data.</text>
</comment>
<dbReference type="Gene3D" id="3.50.50.60">
    <property type="entry name" value="FAD/NAD(P)-binding domain"/>
    <property type="match status" value="1"/>
</dbReference>
<name>A0A2B7YEY9_POLH7</name>
<evidence type="ECO:0000256" key="1">
    <source>
        <dbReference type="ARBA" id="ARBA00022630"/>
    </source>
</evidence>
<dbReference type="InterPro" id="IPR050775">
    <property type="entry name" value="FAD-binding_Monooxygenases"/>
</dbReference>
<evidence type="ECO:0000313" key="6">
    <source>
        <dbReference type="Proteomes" id="UP000224634"/>
    </source>
</evidence>
<dbReference type="STRING" id="1447883.A0A2B7YEY9"/>
<evidence type="ECO:0000256" key="2">
    <source>
        <dbReference type="ARBA" id="ARBA00022827"/>
    </source>
</evidence>
<keyword evidence="4" id="KW-0560">Oxidoreductase</keyword>
<dbReference type="OrthoDB" id="10250730at2759"/>
<gene>
    <name evidence="5" type="ORF">AJ80_04146</name>
</gene>
<organism evidence="5 6">
    <name type="scientific">Polytolypa hystricis (strain UAMH7299)</name>
    <dbReference type="NCBI Taxonomy" id="1447883"/>
    <lineage>
        <taxon>Eukaryota</taxon>
        <taxon>Fungi</taxon>
        <taxon>Dikarya</taxon>
        <taxon>Ascomycota</taxon>
        <taxon>Pezizomycotina</taxon>
        <taxon>Eurotiomycetes</taxon>
        <taxon>Eurotiomycetidae</taxon>
        <taxon>Onygenales</taxon>
        <taxon>Onygenales incertae sedis</taxon>
        <taxon>Polytolypa</taxon>
    </lineage>
</organism>
<dbReference type="PANTHER" id="PTHR43098">
    <property type="entry name" value="L-ORNITHINE N(5)-MONOOXYGENASE-RELATED"/>
    <property type="match status" value="1"/>
</dbReference>
<evidence type="ECO:0000256" key="4">
    <source>
        <dbReference type="ARBA" id="ARBA00023002"/>
    </source>
</evidence>
<evidence type="ECO:0000313" key="5">
    <source>
        <dbReference type="EMBL" id="PGH19177.1"/>
    </source>
</evidence>
<keyword evidence="2" id="KW-0274">FAD</keyword>
<dbReference type="AlphaFoldDB" id="A0A2B7YEY9"/>
<protein>
    <submittedName>
        <fullName evidence="5">Uncharacterized protein</fullName>
    </submittedName>
</protein>
<dbReference type="PANTHER" id="PTHR43098:SF5">
    <property type="entry name" value="DUAL-FUNCTIONAL MONOOXYGENASE_METHYLTRANSFERASE PSOF"/>
    <property type="match status" value="1"/>
</dbReference>
<keyword evidence="1" id="KW-0285">Flavoprotein</keyword>
<accession>A0A2B7YEY9</accession>
<evidence type="ECO:0000256" key="3">
    <source>
        <dbReference type="ARBA" id="ARBA00022857"/>
    </source>
</evidence>
<dbReference type="InterPro" id="IPR036188">
    <property type="entry name" value="FAD/NAD-bd_sf"/>
</dbReference>
<proteinExistence type="predicted"/>
<dbReference type="GO" id="GO:0016491">
    <property type="term" value="F:oxidoreductase activity"/>
    <property type="evidence" value="ECO:0007669"/>
    <property type="project" value="UniProtKB-KW"/>
</dbReference>
<reference evidence="5 6" key="1">
    <citation type="submission" date="2017-10" db="EMBL/GenBank/DDBJ databases">
        <title>Comparative genomics in systemic dimorphic fungi from Ajellomycetaceae.</title>
        <authorList>
            <person name="Munoz J.F."/>
            <person name="Mcewen J.G."/>
            <person name="Clay O.K."/>
            <person name="Cuomo C.A."/>
        </authorList>
    </citation>
    <scope>NUCLEOTIDE SEQUENCE [LARGE SCALE GENOMIC DNA]</scope>
    <source>
        <strain evidence="5 6">UAMH7299</strain>
    </source>
</reference>
<dbReference type="EMBL" id="PDNA01000051">
    <property type="protein sequence ID" value="PGH19177.1"/>
    <property type="molecule type" value="Genomic_DNA"/>
</dbReference>
<sequence>MATQSPLFTVPPGNEVITVKVINPVNFGPARIHRFMGPAVPGLETHFTSPSVSFLLENPSGRKLQELLDEWDWTEHFAPQTETLRYCNFVADIQFDTRTRSAHWQDTTKSWLLTDESGKQYTSRFLITAMGILNSFTLPKF</sequence>
<keyword evidence="3" id="KW-0521">NADP</keyword>